<comment type="caution">
    <text evidence="1">The sequence shown here is derived from an EMBL/GenBank/DDBJ whole genome shotgun (WGS) entry which is preliminary data.</text>
</comment>
<dbReference type="AlphaFoldDB" id="A0A8J6U0R0"/>
<dbReference type="InterPro" id="IPR010870">
    <property type="entry name" value="Porin_O/P"/>
</dbReference>
<keyword evidence="2" id="KW-1185">Reference proteome</keyword>
<protein>
    <submittedName>
        <fullName evidence="1">Porin</fullName>
    </submittedName>
</protein>
<dbReference type="RefSeq" id="WP_216714625.1">
    <property type="nucleotide sequence ID" value="NZ_JACVEL010000011.1"/>
</dbReference>
<dbReference type="EMBL" id="JACVEL010000011">
    <property type="protein sequence ID" value="MBC9813553.1"/>
    <property type="molecule type" value="Genomic_DNA"/>
</dbReference>
<dbReference type="InterPro" id="IPR023614">
    <property type="entry name" value="Porin_dom_sf"/>
</dbReference>
<dbReference type="Gene3D" id="2.40.160.10">
    <property type="entry name" value="Porin"/>
    <property type="match status" value="1"/>
</dbReference>
<proteinExistence type="predicted"/>
<organism evidence="1 2">
    <name type="scientific">Taishania pollutisoli</name>
    <dbReference type="NCBI Taxonomy" id="2766479"/>
    <lineage>
        <taxon>Bacteria</taxon>
        <taxon>Pseudomonadati</taxon>
        <taxon>Bacteroidota</taxon>
        <taxon>Flavobacteriia</taxon>
        <taxon>Flavobacteriales</taxon>
        <taxon>Crocinitomicaceae</taxon>
        <taxon>Taishania</taxon>
    </lineage>
</organism>
<dbReference type="Pfam" id="PF07396">
    <property type="entry name" value="Porin_O_P"/>
    <property type="match status" value="1"/>
</dbReference>
<name>A0A8J6U0R0_9FLAO</name>
<gene>
    <name evidence="1" type="ORF">H9Y05_13840</name>
</gene>
<dbReference type="Proteomes" id="UP000652681">
    <property type="component" value="Unassembled WGS sequence"/>
</dbReference>
<evidence type="ECO:0000313" key="1">
    <source>
        <dbReference type="EMBL" id="MBC9813553.1"/>
    </source>
</evidence>
<dbReference type="SUPFAM" id="SSF56935">
    <property type="entry name" value="Porins"/>
    <property type="match status" value="1"/>
</dbReference>
<reference evidence="1" key="1">
    <citation type="submission" date="2020-09" db="EMBL/GenBank/DDBJ databases">
        <title>Taishania pollutisoli gen. nov., sp. nov., Isolated from Tetrabromobisphenol A-Contaminated Soil.</title>
        <authorList>
            <person name="Chen Q."/>
        </authorList>
    </citation>
    <scope>NUCLEOTIDE SEQUENCE</scope>
    <source>
        <strain evidence="1">CZZ-1</strain>
    </source>
</reference>
<evidence type="ECO:0000313" key="2">
    <source>
        <dbReference type="Proteomes" id="UP000652681"/>
    </source>
</evidence>
<sequence length="405" mass="47031">MNNKHLIFVLFSIGLYCIPNQLTGQQDTLQNTPKKERKWFQSISIGGYLQVRYNGLLETNRNLDCDQCDKAWGEGSNFSIRRARIVLSGQIHPQIYFYIQPDFASAVNGTKNFAQLRDAYFDIGVDKKNEFRFRIGQSKVPYSFENLQSSRNRLSLDRNDGTNSSFSNERDLGIHFMWAPTKRRELFKSLVADGLKGSGDYGVIALGIVNGQPLNTREMNDNKHVVFRAAYPFNIKNQTFEAGIQGYTGIYRMMDDDISAGVKHNGSLNYKDERVGITAVWYPKPFGIQAEYNIGRGPEFNKLTDSIETQNLSGGYVLLNYQLRLKEQLLIPFVKYKYYDGGKKFEQDARSYHLNEMEFGIEWQPWKHFELVVMYTMSERRYEDFTLRDNFQRGNVLRLQAQFMF</sequence>
<accession>A0A8J6U0R0</accession>